<sequence length="155" mass="16780">MCVGNSAMAEAPGDPKAVKSTDGKYYDAKGDPTYNVKPDGTVDWYTFSGYRRYHAECHVCHGPNGGGSTYAPALKESVKRFDYAEFAGIVIGGRQNGNSVMPAFAENKNASCYIDDLYIYLRALSTGAIEPGRPAKKEERPEAFAKAEAECMSAK</sequence>
<protein>
    <submittedName>
        <fullName evidence="7">C-type cytochrome, methanol metabolism-related</fullName>
    </submittedName>
</protein>
<dbReference type="InterPro" id="IPR009056">
    <property type="entry name" value="Cyt_c-like_dom"/>
</dbReference>
<proteinExistence type="predicted"/>
<keyword evidence="1 4" id="KW-0349">Heme</keyword>
<comment type="caution">
    <text evidence="7">The sequence shown here is derived from an EMBL/GenBank/DDBJ whole genome shotgun (WGS) entry which is preliminary data.</text>
</comment>
<evidence type="ECO:0000256" key="4">
    <source>
        <dbReference type="PROSITE-ProRule" id="PRU00433"/>
    </source>
</evidence>
<keyword evidence="8" id="KW-1185">Reference proteome</keyword>
<feature type="region of interest" description="Disordered" evidence="5">
    <location>
        <begin position="1"/>
        <end position="22"/>
    </location>
</feature>
<dbReference type="Proteomes" id="UP001350748">
    <property type="component" value="Unassembled WGS sequence"/>
</dbReference>
<dbReference type="SUPFAM" id="SSF46626">
    <property type="entry name" value="Cytochrome c"/>
    <property type="match status" value="1"/>
</dbReference>
<dbReference type="InterPro" id="IPR036909">
    <property type="entry name" value="Cyt_c-like_dom_sf"/>
</dbReference>
<evidence type="ECO:0000256" key="2">
    <source>
        <dbReference type="ARBA" id="ARBA00022723"/>
    </source>
</evidence>
<name>A0ABU7XHF1_9HYPH</name>
<dbReference type="Pfam" id="PF13442">
    <property type="entry name" value="Cytochrome_CBB3"/>
    <property type="match status" value="1"/>
</dbReference>
<dbReference type="InterPro" id="IPR022411">
    <property type="entry name" value="C-typ_cyt_methanol_metab-rel"/>
</dbReference>
<dbReference type="PROSITE" id="PS51007">
    <property type="entry name" value="CYTC"/>
    <property type="match status" value="1"/>
</dbReference>
<evidence type="ECO:0000256" key="1">
    <source>
        <dbReference type="ARBA" id="ARBA00022617"/>
    </source>
</evidence>
<keyword evidence="3 4" id="KW-0408">Iron</keyword>
<dbReference type="EMBL" id="JAZHYN010000020">
    <property type="protein sequence ID" value="MEF3366579.1"/>
    <property type="molecule type" value="Genomic_DNA"/>
</dbReference>
<evidence type="ECO:0000256" key="3">
    <source>
        <dbReference type="ARBA" id="ARBA00023004"/>
    </source>
</evidence>
<dbReference type="RefSeq" id="WP_332081641.1">
    <property type="nucleotide sequence ID" value="NZ_JAZHYN010000020.1"/>
</dbReference>
<evidence type="ECO:0000313" key="8">
    <source>
        <dbReference type="Proteomes" id="UP001350748"/>
    </source>
</evidence>
<keyword evidence="2 4" id="KW-0479">Metal-binding</keyword>
<reference evidence="7 8" key="1">
    <citation type="submission" date="2024-02" db="EMBL/GenBank/DDBJ databases">
        <authorList>
            <person name="Grouzdev D."/>
        </authorList>
    </citation>
    <scope>NUCLEOTIDE SEQUENCE [LARGE SCALE GENOMIC DNA]</scope>
    <source>
        <strain evidence="7 8">9N</strain>
    </source>
</reference>
<evidence type="ECO:0000259" key="6">
    <source>
        <dbReference type="PROSITE" id="PS51007"/>
    </source>
</evidence>
<accession>A0ABU7XHF1</accession>
<evidence type="ECO:0000256" key="5">
    <source>
        <dbReference type="SAM" id="MobiDB-lite"/>
    </source>
</evidence>
<organism evidence="7 8">
    <name type="scientific">Methylocystis borbori</name>
    <dbReference type="NCBI Taxonomy" id="3118750"/>
    <lineage>
        <taxon>Bacteria</taxon>
        <taxon>Pseudomonadati</taxon>
        <taxon>Pseudomonadota</taxon>
        <taxon>Alphaproteobacteria</taxon>
        <taxon>Hyphomicrobiales</taxon>
        <taxon>Methylocystaceae</taxon>
        <taxon>Methylocystis</taxon>
    </lineage>
</organism>
<feature type="domain" description="Cytochrome c" evidence="6">
    <location>
        <begin position="25"/>
        <end position="125"/>
    </location>
</feature>
<evidence type="ECO:0000313" key="7">
    <source>
        <dbReference type="EMBL" id="MEF3366579.1"/>
    </source>
</evidence>
<gene>
    <name evidence="7" type="ORF">V3H18_08545</name>
</gene>
<dbReference type="Gene3D" id="1.10.760.10">
    <property type="entry name" value="Cytochrome c-like domain"/>
    <property type="match status" value="1"/>
</dbReference>
<dbReference type="NCBIfam" id="TIGR03874">
    <property type="entry name" value="4cys_cytochr"/>
    <property type="match status" value="1"/>
</dbReference>